<keyword evidence="2" id="KW-0560">Oxidoreductase</keyword>
<evidence type="ECO:0000313" key="5">
    <source>
        <dbReference type="EMBL" id="MET1490292.1"/>
    </source>
</evidence>
<protein>
    <recommendedName>
        <fullName evidence="4">Lactate/malate dehydrogenase N-terminal domain-containing protein</fullName>
    </recommendedName>
</protein>
<evidence type="ECO:0000259" key="4">
    <source>
        <dbReference type="Pfam" id="PF00056"/>
    </source>
</evidence>
<dbReference type="InterPro" id="IPR001236">
    <property type="entry name" value="Lactate/malate_DH_N"/>
</dbReference>
<name>A0ABV2CS43_9RHOO</name>
<dbReference type="Gene3D" id="3.90.110.10">
    <property type="entry name" value="Lactate dehydrogenase/glycoside hydrolase, family 4, C-terminal"/>
    <property type="match status" value="1"/>
</dbReference>
<dbReference type="Gene3D" id="3.40.50.720">
    <property type="entry name" value="NAD(P)-binding Rossmann-like Domain"/>
    <property type="match status" value="1"/>
</dbReference>
<evidence type="ECO:0000313" key="6">
    <source>
        <dbReference type="Proteomes" id="UP001548590"/>
    </source>
</evidence>
<dbReference type="InterPro" id="IPR036291">
    <property type="entry name" value="NAD(P)-bd_dom_sf"/>
</dbReference>
<dbReference type="PANTHER" id="PTHR43128">
    <property type="entry name" value="L-2-HYDROXYCARBOXYLATE DEHYDROGENASE (NAD(P)(+))"/>
    <property type="match status" value="1"/>
</dbReference>
<keyword evidence="3" id="KW-0520">NAD</keyword>
<dbReference type="EMBL" id="JBEWLZ010000005">
    <property type="protein sequence ID" value="MET1490292.1"/>
    <property type="molecule type" value="Genomic_DNA"/>
</dbReference>
<dbReference type="SUPFAM" id="SSF56327">
    <property type="entry name" value="LDH C-terminal domain-like"/>
    <property type="match status" value="2"/>
</dbReference>
<sequence>MDISVIGASGGCGREVVTRLVADGVLGRRELLQLVGGNPASSRPCYLHGLRADLQDACAENIPELDVTDNPDDIIGDVVVMAAGATFPTDARQVGSLKSRDDLARANVALFEQFAAAVARNRRGHPPLVIVLSNPVELGVEIFSRHLGRENVIGMGAFSDSQRFRWEIASQLGLSRQRVHASMAGEHGLGMVPLWSTVRIHGLRGEELAATVARLRGGLALAGFHSRLRSEHAALIAGMMADPVNGPVRALDHIATLPPDLRVALKPFAVHYSQAKTISATANATVDLVKALCEGRAVEVCVQYRHEGESGLVGPVGNRVILEGNVRRVVPADDLTDEELALLRACGEQCQRKIGEWIHGA</sequence>
<reference evidence="5 6" key="1">
    <citation type="submission" date="2024-07" db="EMBL/GenBank/DDBJ databases">
        <title>Uliginosibacterium paludis KCTC:42655.</title>
        <authorList>
            <person name="Kim M.K."/>
        </authorList>
    </citation>
    <scope>NUCLEOTIDE SEQUENCE [LARGE SCALE GENOMIC DNA]</scope>
    <source>
        <strain evidence="5 6">KCTC 42655</strain>
    </source>
</reference>
<organism evidence="5 6">
    <name type="scientific">Uliginosibacterium paludis</name>
    <dbReference type="NCBI Taxonomy" id="1615952"/>
    <lineage>
        <taxon>Bacteria</taxon>
        <taxon>Pseudomonadati</taxon>
        <taxon>Pseudomonadota</taxon>
        <taxon>Betaproteobacteria</taxon>
        <taxon>Rhodocyclales</taxon>
        <taxon>Zoogloeaceae</taxon>
        <taxon>Uliginosibacterium</taxon>
    </lineage>
</organism>
<dbReference type="InterPro" id="IPR001557">
    <property type="entry name" value="L-lactate/malate_DH"/>
</dbReference>
<gene>
    <name evidence="5" type="ORF">ABVT11_10685</name>
</gene>
<accession>A0ABV2CS43</accession>
<dbReference type="RefSeq" id="WP_345928514.1">
    <property type="nucleotide sequence ID" value="NZ_JBDIVF010000006.1"/>
</dbReference>
<evidence type="ECO:0000256" key="2">
    <source>
        <dbReference type="ARBA" id="ARBA00023002"/>
    </source>
</evidence>
<feature type="domain" description="Lactate/malate dehydrogenase N-terminal" evidence="4">
    <location>
        <begin position="3"/>
        <end position="146"/>
    </location>
</feature>
<dbReference type="SUPFAM" id="SSF51735">
    <property type="entry name" value="NAD(P)-binding Rossmann-fold domains"/>
    <property type="match status" value="1"/>
</dbReference>
<dbReference type="PIRSF" id="PIRSF000102">
    <property type="entry name" value="Lac_mal_DH"/>
    <property type="match status" value="1"/>
</dbReference>
<dbReference type="InterPro" id="IPR015955">
    <property type="entry name" value="Lactate_DH/Glyco_Ohase_4_C"/>
</dbReference>
<proteinExistence type="predicted"/>
<evidence type="ECO:0000256" key="3">
    <source>
        <dbReference type="ARBA" id="ARBA00023027"/>
    </source>
</evidence>
<comment type="caution">
    <text evidence="5">The sequence shown here is derived from an EMBL/GenBank/DDBJ whole genome shotgun (WGS) entry which is preliminary data.</text>
</comment>
<dbReference type="PANTHER" id="PTHR43128:SF16">
    <property type="entry name" value="L-LACTATE DEHYDROGENASE"/>
    <property type="match status" value="1"/>
</dbReference>
<dbReference type="Pfam" id="PF00056">
    <property type="entry name" value="Ldh_1_N"/>
    <property type="match status" value="1"/>
</dbReference>
<dbReference type="PRINTS" id="PR00086">
    <property type="entry name" value="LLDHDRGNASE"/>
</dbReference>
<dbReference type="Proteomes" id="UP001548590">
    <property type="component" value="Unassembled WGS sequence"/>
</dbReference>
<comment type="function">
    <text evidence="1">Catalyzes the reversible oxidation of malate to oxaloacetate.</text>
</comment>
<evidence type="ECO:0000256" key="1">
    <source>
        <dbReference type="ARBA" id="ARBA00003966"/>
    </source>
</evidence>
<keyword evidence="6" id="KW-1185">Reference proteome</keyword>